<dbReference type="EMBL" id="JGZR01000003">
    <property type="protein sequence ID" value="KFJ04682.1"/>
    <property type="molecule type" value="Genomic_DNA"/>
</dbReference>
<dbReference type="STRING" id="77635.BISU_0693"/>
<reference evidence="1 2" key="1">
    <citation type="submission" date="2014-03" db="EMBL/GenBank/DDBJ databases">
        <title>Genomics of Bifidobacteria.</title>
        <authorList>
            <person name="Ventura M."/>
            <person name="Milani C."/>
            <person name="Lugli G.A."/>
        </authorList>
    </citation>
    <scope>NUCLEOTIDE SEQUENCE [LARGE SCALE GENOMIC DNA]</scope>
    <source>
        <strain evidence="1 2">LMG 11597</strain>
    </source>
</reference>
<dbReference type="Proteomes" id="UP000029055">
    <property type="component" value="Unassembled WGS sequence"/>
</dbReference>
<accession>A0A087EA81</accession>
<name>A0A087EA81_9BIFI</name>
<proteinExistence type="predicted"/>
<evidence type="ECO:0000313" key="1">
    <source>
        <dbReference type="EMBL" id="KFJ04682.1"/>
    </source>
</evidence>
<organism evidence="1 2">
    <name type="scientific">Bifidobacterium subtile</name>
    <dbReference type="NCBI Taxonomy" id="77635"/>
    <lineage>
        <taxon>Bacteria</taxon>
        <taxon>Bacillati</taxon>
        <taxon>Actinomycetota</taxon>
        <taxon>Actinomycetes</taxon>
        <taxon>Bifidobacteriales</taxon>
        <taxon>Bifidobacteriaceae</taxon>
        <taxon>Bifidobacterium</taxon>
    </lineage>
</organism>
<gene>
    <name evidence="1" type="ORF">BISU_0693</name>
</gene>
<dbReference type="eggNOG" id="ENOG5031VMB">
    <property type="taxonomic scope" value="Bacteria"/>
</dbReference>
<comment type="caution">
    <text evidence="1">The sequence shown here is derived from an EMBL/GenBank/DDBJ whole genome shotgun (WGS) entry which is preliminary data.</text>
</comment>
<dbReference type="AlphaFoldDB" id="A0A087EA81"/>
<dbReference type="OrthoDB" id="3232777at2"/>
<protein>
    <submittedName>
        <fullName evidence="1">Uncharacterized protein</fullName>
    </submittedName>
</protein>
<keyword evidence="2" id="KW-1185">Reference proteome</keyword>
<sequence length="126" mass="14296">MIDTATIRDAVRMVAGVDGLAMNPDDLVDDVALMAQAWPEEEDFMRAVLAVCTAMSDLISGKVEGKSLKYDLSDWHSFRFQHHRARGAKADARIIYRHIETGIHVKGFGNRHKPQDIYRHMMAERT</sequence>
<evidence type="ECO:0000313" key="2">
    <source>
        <dbReference type="Proteomes" id="UP000029055"/>
    </source>
</evidence>
<dbReference type="RefSeq" id="WP_024462710.1">
    <property type="nucleotide sequence ID" value="NZ_CP062939.1"/>
</dbReference>